<gene>
    <name evidence="1" type="ORF">HNQ97_001192</name>
</gene>
<evidence type="ECO:0000313" key="1">
    <source>
        <dbReference type="EMBL" id="MBA9019201.1"/>
    </source>
</evidence>
<evidence type="ECO:0008006" key="3">
    <source>
        <dbReference type="Google" id="ProtNLM"/>
    </source>
</evidence>
<proteinExistence type="predicted"/>
<comment type="caution">
    <text evidence="1">The sequence shown here is derived from an EMBL/GenBank/DDBJ whole genome shotgun (WGS) entry which is preliminary data.</text>
</comment>
<protein>
    <recommendedName>
        <fullName evidence="3">Tail fiber protein</fullName>
    </recommendedName>
</protein>
<organism evidence="1 2">
    <name type="scientific">Aminobacter ciceronei</name>
    <dbReference type="NCBI Taxonomy" id="150723"/>
    <lineage>
        <taxon>Bacteria</taxon>
        <taxon>Pseudomonadati</taxon>
        <taxon>Pseudomonadota</taxon>
        <taxon>Alphaproteobacteria</taxon>
        <taxon>Hyphomicrobiales</taxon>
        <taxon>Phyllobacteriaceae</taxon>
        <taxon>Aminobacter</taxon>
    </lineage>
</organism>
<reference evidence="1 2" key="1">
    <citation type="submission" date="2020-08" db="EMBL/GenBank/DDBJ databases">
        <title>Genomic Encyclopedia of Type Strains, Phase IV (KMG-IV): sequencing the most valuable type-strain genomes for metagenomic binning, comparative biology and taxonomic classification.</title>
        <authorList>
            <person name="Goeker M."/>
        </authorList>
    </citation>
    <scope>NUCLEOTIDE SEQUENCE [LARGE SCALE GENOMIC DNA]</scope>
    <source>
        <strain evidence="1 2">DSM 17455</strain>
    </source>
</reference>
<dbReference type="Proteomes" id="UP000587524">
    <property type="component" value="Unassembled WGS sequence"/>
</dbReference>
<dbReference type="RefSeq" id="WP_182573649.1">
    <property type="nucleotide sequence ID" value="NZ_JACJHY010000004.1"/>
</dbReference>
<sequence length="548" mass="55341">MATEFDNSLHWGLFLTGTTLTSETGKYVRVSELVLSALRAAGVFSNMVDGIVAPATDKLWLDKNVDPAVLKEWDATGASWVPMSYGRLFGRAAVDKLTVTGGTGNAVVVSQPVGFQANRLYLMTPTQNNSAAATITVAGVGSYGVKYGNGADIGATEFSAGRQAVLFFTGVRFEVVFPLGGLSSAVLAAQASADAAAASASSSSTSASNAATSATNAANSATASANSATAAANAVAALPYNFSTTTTDADPGAGIFRLNNVAPGSATAAYIDNVDADGVSATGVLDNWDDSTSTVRGVLTIRSKANATIRHTYNVTGSVVDGTGYRKLTLAYIGGSGALTNGAGHWLIFNRTGDNASGDVTGPGSSTNNGFARFNGTTGKVIKDSAAVIAIADGGTGQGTAANAFNALKQAASDTATGVVELATGPEVATGTDAARVPSVLTMGSHQGVAKAWINFNGDGTVAIRDSYNVTSITDNGTGDYTLNFTIALANANYAVVGCGRDDAGAGSYNVVCITSITQLTTSCQIRTRAVNNTAIDSDTVGLAIFGD</sequence>
<evidence type="ECO:0000313" key="2">
    <source>
        <dbReference type="Proteomes" id="UP000587524"/>
    </source>
</evidence>
<dbReference type="EMBL" id="JACJHZ010000004">
    <property type="protein sequence ID" value="MBA9019201.1"/>
    <property type="molecule type" value="Genomic_DNA"/>
</dbReference>
<accession>A0ABR6C2I1</accession>
<name>A0ABR6C2I1_9HYPH</name>
<keyword evidence="2" id="KW-1185">Reference proteome</keyword>